<sequence>MWTSSQVAAGYSASERHSVVYKAVTGEGASLDVEAKEKWEQETLPRILDNYVDAHIYNSVETGLFSQMLPFKTHALKGDTCGKNSKLRLTVFFAPTWTGVTSAPHLSLHIKRSKRKVVLVLDDCIAHRSMPKLSNMEVFFLHSNTMAGLQSMDAGMIANFKVMYRRHILSKIVLLMDMAARKRRREQPDMKSNLLLALQFIFGAWSEVGTSMVRNCFR</sequence>
<dbReference type="EMBL" id="CM023470">
    <property type="protein sequence ID" value="KAH7977779.1"/>
    <property type="molecule type" value="Genomic_DNA"/>
</dbReference>
<accession>A0ACB8DTB6</accession>
<protein>
    <submittedName>
        <fullName evidence="1">Uncharacterized protein</fullName>
    </submittedName>
</protein>
<evidence type="ECO:0000313" key="2">
    <source>
        <dbReference type="Proteomes" id="UP000821865"/>
    </source>
</evidence>
<proteinExistence type="predicted"/>
<organism evidence="1 2">
    <name type="scientific">Dermacentor silvarum</name>
    <name type="common">Tick</name>
    <dbReference type="NCBI Taxonomy" id="543639"/>
    <lineage>
        <taxon>Eukaryota</taxon>
        <taxon>Metazoa</taxon>
        <taxon>Ecdysozoa</taxon>
        <taxon>Arthropoda</taxon>
        <taxon>Chelicerata</taxon>
        <taxon>Arachnida</taxon>
        <taxon>Acari</taxon>
        <taxon>Parasitiformes</taxon>
        <taxon>Ixodida</taxon>
        <taxon>Ixodoidea</taxon>
        <taxon>Ixodidae</taxon>
        <taxon>Rhipicephalinae</taxon>
        <taxon>Dermacentor</taxon>
    </lineage>
</organism>
<gene>
    <name evidence="1" type="ORF">HPB49_003529</name>
</gene>
<reference evidence="1" key="1">
    <citation type="submission" date="2020-05" db="EMBL/GenBank/DDBJ databases">
        <title>Large-scale comparative analyses of tick genomes elucidate their genetic diversity and vector capacities.</title>
        <authorList>
            <person name="Jia N."/>
            <person name="Wang J."/>
            <person name="Shi W."/>
            <person name="Du L."/>
            <person name="Sun Y."/>
            <person name="Zhan W."/>
            <person name="Jiang J."/>
            <person name="Wang Q."/>
            <person name="Zhang B."/>
            <person name="Ji P."/>
            <person name="Sakyi L.B."/>
            <person name="Cui X."/>
            <person name="Yuan T."/>
            <person name="Jiang B."/>
            <person name="Yang W."/>
            <person name="Lam T.T.-Y."/>
            <person name="Chang Q."/>
            <person name="Ding S."/>
            <person name="Wang X."/>
            <person name="Zhu J."/>
            <person name="Ruan X."/>
            <person name="Zhao L."/>
            <person name="Wei J."/>
            <person name="Que T."/>
            <person name="Du C."/>
            <person name="Cheng J."/>
            <person name="Dai P."/>
            <person name="Han X."/>
            <person name="Huang E."/>
            <person name="Gao Y."/>
            <person name="Liu J."/>
            <person name="Shao H."/>
            <person name="Ye R."/>
            <person name="Li L."/>
            <person name="Wei W."/>
            <person name="Wang X."/>
            <person name="Wang C."/>
            <person name="Yang T."/>
            <person name="Huo Q."/>
            <person name="Li W."/>
            <person name="Guo W."/>
            <person name="Chen H."/>
            <person name="Zhou L."/>
            <person name="Ni X."/>
            <person name="Tian J."/>
            <person name="Zhou Y."/>
            <person name="Sheng Y."/>
            <person name="Liu T."/>
            <person name="Pan Y."/>
            <person name="Xia L."/>
            <person name="Li J."/>
            <person name="Zhao F."/>
            <person name="Cao W."/>
        </authorList>
    </citation>
    <scope>NUCLEOTIDE SEQUENCE</scope>
    <source>
        <strain evidence="1">Dsil-2018</strain>
    </source>
</reference>
<evidence type="ECO:0000313" key="1">
    <source>
        <dbReference type="EMBL" id="KAH7977779.1"/>
    </source>
</evidence>
<keyword evidence="2" id="KW-1185">Reference proteome</keyword>
<comment type="caution">
    <text evidence="1">The sequence shown here is derived from an EMBL/GenBank/DDBJ whole genome shotgun (WGS) entry which is preliminary data.</text>
</comment>
<dbReference type="Proteomes" id="UP000821865">
    <property type="component" value="Chromosome 1"/>
</dbReference>
<name>A0ACB8DTB6_DERSI</name>